<dbReference type="InterPro" id="IPR010982">
    <property type="entry name" value="Lambda_DNA-bd_dom_sf"/>
</dbReference>
<dbReference type="Gene3D" id="1.10.260.40">
    <property type="entry name" value="lambda repressor-like DNA-binding domains"/>
    <property type="match status" value="1"/>
</dbReference>
<dbReference type="EMBL" id="BNBF01000004">
    <property type="protein sequence ID" value="GHG42674.1"/>
    <property type="molecule type" value="Genomic_DNA"/>
</dbReference>
<dbReference type="Gene3D" id="3.30.450.180">
    <property type="match status" value="1"/>
</dbReference>
<dbReference type="Proteomes" id="UP000619355">
    <property type="component" value="Unassembled WGS sequence"/>
</dbReference>
<name>A0A919EU82_9ACTN</name>
<dbReference type="SUPFAM" id="SSF47413">
    <property type="entry name" value="lambda repressor-like DNA-binding domains"/>
    <property type="match status" value="1"/>
</dbReference>
<dbReference type="PANTHER" id="PTHR35010:SF2">
    <property type="entry name" value="BLL4672 PROTEIN"/>
    <property type="match status" value="1"/>
</dbReference>
<accession>A0A919EU82</accession>
<evidence type="ECO:0000313" key="3">
    <source>
        <dbReference type="Proteomes" id="UP000619355"/>
    </source>
</evidence>
<organism evidence="2 3">
    <name type="scientific">Streptomyces capoamus</name>
    <dbReference type="NCBI Taxonomy" id="68183"/>
    <lineage>
        <taxon>Bacteria</taxon>
        <taxon>Bacillati</taxon>
        <taxon>Actinomycetota</taxon>
        <taxon>Actinomycetes</taxon>
        <taxon>Kitasatosporales</taxon>
        <taxon>Streptomycetaceae</taxon>
        <taxon>Streptomyces</taxon>
    </lineage>
</organism>
<sequence length="239" mass="25319">MRREEVAARAGISPDYYTRLEQGRPRVPTPGVLDALAHALLLGDAERAYLHTIAVPRRPRLAGAPEPLTPAARAMLDALTGTPAFVIGPRFDLLAWNRLGSALMAGLAERPPHQRNLLWQVFCCPHGAATPANREPDDSIGAQLVAALRAEHAGRPADPGLGRLVARLSAASPDFAALWDMHRAGGPGEGELRVAHPLLATDTLPFTLLTLPTPGHRLFVCLPPPGTPAPFDALAASAT</sequence>
<dbReference type="Pfam" id="PF17765">
    <property type="entry name" value="MLTR_LBD"/>
    <property type="match status" value="1"/>
</dbReference>
<dbReference type="CDD" id="cd00093">
    <property type="entry name" value="HTH_XRE"/>
    <property type="match status" value="1"/>
</dbReference>
<dbReference type="GO" id="GO:0003677">
    <property type="term" value="F:DNA binding"/>
    <property type="evidence" value="ECO:0007669"/>
    <property type="project" value="InterPro"/>
</dbReference>
<dbReference type="InterPro" id="IPR041413">
    <property type="entry name" value="MLTR_LBD"/>
</dbReference>
<dbReference type="InterPro" id="IPR001387">
    <property type="entry name" value="Cro/C1-type_HTH"/>
</dbReference>
<evidence type="ECO:0000259" key="1">
    <source>
        <dbReference type="Pfam" id="PF17765"/>
    </source>
</evidence>
<reference evidence="3" key="1">
    <citation type="journal article" date="2019" name="Int. J. Syst. Evol. Microbiol.">
        <title>The Global Catalogue of Microorganisms (GCM) 10K type strain sequencing project: providing services to taxonomists for standard genome sequencing and annotation.</title>
        <authorList>
            <consortium name="The Broad Institute Genomics Platform"/>
            <consortium name="The Broad Institute Genome Sequencing Center for Infectious Disease"/>
            <person name="Wu L."/>
            <person name="Ma J."/>
        </authorList>
    </citation>
    <scope>NUCLEOTIDE SEQUENCE [LARGE SCALE GENOMIC DNA]</scope>
    <source>
        <strain evidence="3">JCM 4253</strain>
    </source>
</reference>
<protein>
    <submittedName>
        <fullName evidence="2">Transcriptional regulator</fullName>
    </submittedName>
</protein>
<proteinExistence type="predicted"/>
<dbReference type="AlphaFoldDB" id="A0A919EU82"/>
<comment type="caution">
    <text evidence="2">The sequence shown here is derived from an EMBL/GenBank/DDBJ whole genome shotgun (WGS) entry which is preliminary data.</text>
</comment>
<evidence type="ECO:0000313" key="2">
    <source>
        <dbReference type="EMBL" id="GHG42674.1"/>
    </source>
</evidence>
<feature type="domain" description="MmyB-like transcription regulator ligand binding" evidence="1">
    <location>
        <begin position="69"/>
        <end position="229"/>
    </location>
</feature>
<dbReference type="PANTHER" id="PTHR35010">
    <property type="entry name" value="BLL4672 PROTEIN-RELATED"/>
    <property type="match status" value="1"/>
</dbReference>
<dbReference type="Pfam" id="PF13560">
    <property type="entry name" value="HTH_31"/>
    <property type="match status" value="1"/>
</dbReference>
<gene>
    <name evidence="2" type="ORF">GCM10018980_18770</name>
</gene>
<keyword evidence="3" id="KW-1185">Reference proteome</keyword>